<name>X1Q513_9ZZZZ</name>
<organism evidence="2">
    <name type="scientific">marine sediment metagenome</name>
    <dbReference type="NCBI Taxonomy" id="412755"/>
    <lineage>
        <taxon>unclassified sequences</taxon>
        <taxon>metagenomes</taxon>
        <taxon>ecological metagenomes</taxon>
    </lineage>
</organism>
<feature type="domain" description="Uroporphyrinogen decarboxylase (URO-D)" evidence="1">
    <location>
        <begin position="43"/>
        <end position="262"/>
    </location>
</feature>
<dbReference type="InterPro" id="IPR000257">
    <property type="entry name" value="Uroporphyrinogen_deCOase"/>
</dbReference>
<gene>
    <name evidence="2" type="ORF">S06H3_42395</name>
</gene>
<dbReference type="SUPFAM" id="SSF51726">
    <property type="entry name" value="UROD/MetE-like"/>
    <property type="match status" value="1"/>
</dbReference>
<dbReference type="Gene3D" id="3.20.20.210">
    <property type="match status" value="1"/>
</dbReference>
<feature type="non-terminal residue" evidence="2">
    <location>
        <position position="1"/>
    </location>
</feature>
<dbReference type="InterPro" id="IPR038071">
    <property type="entry name" value="UROD/MetE-like_sf"/>
</dbReference>
<feature type="non-terminal residue" evidence="2">
    <location>
        <position position="263"/>
    </location>
</feature>
<evidence type="ECO:0000259" key="1">
    <source>
        <dbReference type="Pfam" id="PF01208"/>
    </source>
</evidence>
<dbReference type="InterPro" id="IPR052024">
    <property type="entry name" value="Methanogen_methyltrans"/>
</dbReference>
<protein>
    <recommendedName>
        <fullName evidence="1">Uroporphyrinogen decarboxylase (URO-D) domain-containing protein</fullName>
    </recommendedName>
</protein>
<dbReference type="EMBL" id="BARV01026211">
    <property type="protein sequence ID" value="GAI38344.1"/>
    <property type="molecule type" value="Genomic_DNA"/>
</dbReference>
<comment type="caution">
    <text evidence="2">The sequence shown here is derived from an EMBL/GenBank/DDBJ whole genome shotgun (WGS) entry which is preliminary data.</text>
</comment>
<dbReference type="PANTHER" id="PTHR47099:SF1">
    <property type="entry name" value="METHYLCOBAMIDE:COM METHYLTRANSFERASE MTBA"/>
    <property type="match status" value="1"/>
</dbReference>
<sequence>LDDLPHYYTAQKAPPSISEFDPCVLPEEIGFIPVSQDLEFPIDSDHSYDIFNIICREAGNRFSIHGEVTSPFDYFINLFGLSESMIALIEEPSKCKEILLHFTEGVKKIAIKQVQRGVDAIKISSPYAGSGFISPGFYQEFIMPYEGQIARAVRSCKVAVYTHTCGAINDRLEMMVETGISGLECLDPPPIGDVRLEEAKRRVGNKIFIKGNIDPINVLLHGSVETVKKDAIYRLQVGKPNGGFILSTACSIAPHTKKENIQV</sequence>
<dbReference type="Pfam" id="PF01208">
    <property type="entry name" value="URO-D"/>
    <property type="match status" value="1"/>
</dbReference>
<reference evidence="2" key="1">
    <citation type="journal article" date="2014" name="Front. Microbiol.">
        <title>High frequency of phylogenetically diverse reductive dehalogenase-homologous genes in deep subseafloor sedimentary metagenomes.</title>
        <authorList>
            <person name="Kawai M."/>
            <person name="Futagami T."/>
            <person name="Toyoda A."/>
            <person name="Takaki Y."/>
            <person name="Nishi S."/>
            <person name="Hori S."/>
            <person name="Arai W."/>
            <person name="Tsubouchi T."/>
            <person name="Morono Y."/>
            <person name="Uchiyama I."/>
            <person name="Ito T."/>
            <person name="Fujiyama A."/>
            <person name="Inagaki F."/>
            <person name="Takami H."/>
        </authorList>
    </citation>
    <scope>NUCLEOTIDE SEQUENCE</scope>
    <source>
        <strain evidence="2">Expedition CK06-06</strain>
    </source>
</reference>
<dbReference type="GO" id="GO:0006779">
    <property type="term" value="P:porphyrin-containing compound biosynthetic process"/>
    <property type="evidence" value="ECO:0007669"/>
    <property type="project" value="InterPro"/>
</dbReference>
<proteinExistence type="predicted"/>
<dbReference type="PANTHER" id="PTHR47099">
    <property type="entry name" value="METHYLCOBAMIDE:COM METHYLTRANSFERASE MTBA"/>
    <property type="match status" value="1"/>
</dbReference>
<accession>X1Q513</accession>
<dbReference type="AlphaFoldDB" id="X1Q513"/>
<dbReference type="GO" id="GO:0004853">
    <property type="term" value="F:uroporphyrinogen decarboxylase activity"/>
    <property type="evidence" value="ECO:0007669"/>
    <property type="project" value="InterPro"/>
</dbReference>
<evidence type="ECO:0000313" key="2">
    <source>
        <dbReference type="EMBL" id="GAI38344.1"/>
    </source>
</evidence>